<evidence type="ECO:0000259" key="12">
    <source>
        <dbReference type="Pfam" id="PF00117"/>
    </source>
</evidence>
<feature type="domain" description="Glutamine amidotransferase" evidence="12">
    <location>
        <begin position="4"/>
        <end position="203"/>
    </location>
</feature>
<dbReference type="EC" id="3.5.1.2" evidence="10"/>
<comment type="subcellular location">
    <subcellularLocation>
        <location evidence="10">Cytoplasm</location>
    </subcellularLocation>
</comment>
<dbReference type="SMART" id="SM01211">
    <property type="entry name" value="GATase_5"/>
    <property type="match status" value="1"/>
</dbReference>
<dbReference type="PANTHER" id="PTHR42701:SF1">
    <property type="entry name" value="IMIDAZOLE GLYCEROL PHOSPHATE SYNTHASE SUBUNIT HISH"/>
    <property type="match status" value="1"/>
</dbReference>
<evidence type="ECO:0000313" key="14">
    <source>
        <dbReference type="Proteomes" id="UP000198635"/>
    </source>
</evidence>
<dbReference type="GO" id="GO:0004359">
    <property type="term" value="F:glutaminase activity"/>
    <property type="evidence" value="ECO:0007669"/>
    <property type="project" value="UniProtKB-EC"/>
</dbReference>
<keyword evidence="4 10" id="KW-0378">Hydrolase</keyword>
<evidence type="ECO:0000256" key="11">
    <source>
        <dbReference type="PIRSR" id="PIRSR000495-1"/>
    </source>
</evidence>
<comment type="subunit">
    <text evidence="2 10">Heterodimer of HisH and HisF.</text>
</comment>
<dbReference type="AlphaFoldDB" id="A0A1I3ZVQ4"/>
<sequence>MLAILDYKAGNLTSVKRALDYLSIPCTITADAHAIADCQGLIFPGVGAAGSAMANLHQSGLRDVMAREIAAGKPLLGICLGCQILLEYSPENDTKTLGLIPGRCDIFTPDLTEEDGAPINIPHMGWNTVNTKKPCPLFNGISPESEFYFVHSYYPNPAPEFVIATTYYGREFCSVHGRDGLWSAQFHPEKSGRPGLKMLSNFYDYCREAANAQ</sequence>
<dbReference type="InterPro" id="IPR010139">
    <property type="entry name" value="Imidazole-glycPsynth_HisH"/>
</dbReference>
<accession>A0A1I3ZVQ4</accession>
<evidence type="ECO:0000256" key="2">
    <source>
        <dbReference type="ARBA" id="ARBA00011152"/>
    </source>
</evidence>
<dbReference type="RefSeq" id="WP_092379273.1">
    <property type="nucleotide sequence ID" value="NZ_FORX01000027.1"/>
</dbReference>
<evidence type="ECO:0000256" key="4">
    <source>
        <dbReference type="ARBA" id="ARBA00022801"/>
    </source>
</evidence>
<evidence type="ECO:0000256" key="6">
    <source>
        <dbReference type="ARBA" id="ARBA00023102"/>
    </source>
</evidence>
<proteinExistence type="inferred from homology"/>
<feature type="active site" evidence="10 11">
    <location>
        <position position="189"/>
    </location>
</feature>
<evidence type="ECO:0000256" key="5">
    <source>
        <dbReference type="ARBA" id="ARBA00022962"/>
    </source>
</evidence>
<dbReference type="HAMAP" id="MF_00278">
    <property type="entry name" value="HisH"/>
    <property type="match status" value="1"/>
</dbReference>
<keyword evidence="3 10" id="KW-0028">Amino-acid biosynthesis</keyword>
<keyword evidence="7 10" id="KW-0456">Lyase</keyword>
<keyword evidence="10" id="KW-0963">Cytoplasm</keyword>
<evidence type="ECO:0000313" key="13">
    <source>
        <dbReference type="EMBL" id="SFK47791.1"/>
    </source>
</evidence>
<dbReference type="SUPFAM" id="SSF52317">
    <property type="entry name" value="Class I glutamine amidotransferase-like"/>
    <property type="match status" value="1"/>
</dbReference>
<feature type="active site" evidence="10 11">
    <location>
        <position position="187"/>
    </location>
</feature>
<dbReference type="GO" id="GO:0016829">
    <property type="term" value="F:lyase activity"/>
    <property type="evidence" value="ECO:0007669"/>
    <property type="project" value="UniProtKB-KW"/>
</dbReference>
<dbReference type="PIRSF" id="PIRSF000495">
    <property type="entry name" value="Amidotransf_hisH"/>
    <property type="match status" value="1"/>
</dbReference>
<evidence type="ECO:0000256" key="3">
    <source>
        <dbReference type="ARBA" id="ARBA00022605"/>
    </source>
</evidence>
<dbReference type="Gene3D" id="3.40.50.880">
    <property type="match status" value="1"/>
</dbReference>
<dbReference type="CDD" id="cd01748">
    <property type="entry name" value="GATase1_IGP_Synthase"/>
    <property type="match status" value="1"/>
</dbReference>
<dbReference type="EMBL" id="FORX01000027">
    <property type="protein sequence ID" value="SFK47791.1"/>
    <property type="molecule type" value="Genomic_DNA"/>
</dbReference>
<protein>
    <recommendedName>
        <fullName evidence="10">Imidazole glycerol phosphate synthase subunit HisH</fullName>
        <ecNumber evidence="10">4.3.2.10</ecNumber>
    </recommendedName>
    <alternativeName>
        <fullName evidence="10">IGP synthase glutaminase subunit</fullName>
        <ecNumber evidence="10">3.5.1.2</ecNumber>
    </alternativeName>
    <alternativeName>
        <fullName evidence="10">IGP synthase subunit HisH</fullName>
    </alternativeName>
    <alternativeName>
        <fullName evidence="10">ImGP synthase subunit HisH</fullName>
        <shortName evidence="10">IGPS subunit HisH</shortName>
    </alternativeName>
</protein>
<keyword evidence="5 10" id="KW-0315">Glutamine amidotransferase</keyword>
<dbReference type="InterPro" id="IPR029062">
    <property type="entry name" value="Class_I_gatase-like"/>
</dbReference>
<dbReference type="EC" id="4.3.2.10" evidence="10"/>
<dbReference type="OrthoDB" id="9807749at2"/>
<gene>
    <name evidence="10" type="primary">hisH</name>
    <name evidence="13" type="ORF">SAMN04488082_12719</name>
</gene>
<dbReference type="GO" id="GO:0000107">
    <property type="term" value="F:imidazoleglycerol-phosphate synthase activity"/>
    <property type="evidence" value="ECO:0007669"/>
    <property type="project" value="UniProtKB-UniRule"/>
</dbReference>
<evidence type="ECO:0000256" key="10">
    <source>
        <dbReference type="HAMAP-Rule" id="MF_00278"/>
    </source>
</evidence>
<dbReference type="UniPathway" id="UPA00031">
    <property type="reaction ID" value="UER00010"/>
</dbReference>
<dbReference type="Pfam" id="PF00117">
    <property type="entry name" value="GATase"/>
    <property type="match status" value="1"/>
</dbReference>
<dbReference type="NCBIfam" id="TIGR01855">
    <property type="entry name" value="IMP_synth_hisH"/>
    <property type="match status" value="1"/>
</dbReference>
<name>A0A1I3ZVQ4_9BACT</name>
<comment type="function">
    <text evidence="10">IGPS catalyzes the conversion of PRFAR and glutamine to IGP, AICAR and glutamate. The HisH subunit catalyzes the hydrolysis of glutamine to glutamate and ammonia as part of the synthesis of IGP and AICAR. The resulting ammonia molecule is channeled to the active site of HisF.</text>
</comment>
<comment type="catalytic activity">
    <reaction evidence="9 10">
        <text>L-glutamine + H2O = L-glutamate + NH4(+)</text>
        <dbReference type="Rhea" id="RHEA:15889"/>
        <dbReference type="ChEBI" id="CHEBI:15377"/>
        <dbReference type="ChEBI" id="CHEBI:28938"/>
        <dbReference type="ChEBI" id="CHEBI:29985"/>
        <dbReference type="ChEBI" id="CHEBI:58359"/>
        <dbReference type="EC" id="3.5.1.2"/>
    </reaction>
</comment>
<dbReference type="PROSITE" id="PS51273">
    <property type="entry name" value="GATASE_TYPE_1"/>
    <property type="match status" value="1"/>
</dbReference>
<evidence type="ECO:0000256" key="8">
    <source>
        <dbReference type="ARBA" id="ARBA00047838"/>
    </source>
</evidence>
<dbReference type="Proteomes" id="UP000198635">
    <property type="component" value="Unassembled WGS sequence"/>
</dbReference>
<evidence type="ECO:0000256" key="9">
    <source>
        <dbReference type="ARBA" id="ARBA00049534"/>
    </source>
</evidence>
<dbReference type="GO" id="GO:0000105">
    <property type="term" value="P:L-histidine biosynthetic process"/>
    <property type="evidence" value="ECO:0007669"/>
    <property type="project" value="UniProtKB-UniRule"/>
</dbReference>
<dbReference type="PANTHER" id="PTHR42701">
    <property type="entry name" value="IMIDAZOLE GLYCEROL PHOSPHATE SYNTHASE SUBUNIT HISH"/>
    <property type="match status" value="1"/>
</dbReference>
<evidence type="ECO:0000256" key="7">
    <source>
        <dbReference type="ARBA" id="ARBA00023239"/>
    </source>
</evidence>
<reference evidence="14" key="1">
    <citation type="submission" date="2016-10" db="EMBL/GenBank/DDBJ databases">
        <authorList>
            <person name="Varghese N."/>
            <person name="Submissions S."/>
        </authorList>
    </citation>
    <scope>NUCLEOTIDE SEQUENCE [LARGE SCALE GENOMIC DNA]</scope>
    <source>
        <strain evidence="14">DSM 5918</strain>
    </source>
</reference>
<organism evidence="13 14">
    <name type="scientific">Desulfomicrobium apsheronum</name>
    <dbReference type="NCBI Taxonomy" id="52560"/>
    <lineage>
        <taxon>Bacteria</taxon>
        <taxon>Pseudomonadati</taxon>
        <taxon>Thermodesulfobacteriota</taxon>
        <taxon>Desulfovibrionia</taxon>
        <taxon>Desulfovibrionales</taxon>
        <taxon>Desulfomicrobiaceae</taxon>
        <taxon>Desulfomicrobium</taxon>
    </lineage>
</organism>
<comment type="catalytic activity">
    <reaction evidence="8 10">
        <text>5-[(5-phospho-1-deoxy-D-ribulos-1-ylimino)methylamino]-1-(5-phospho-beta-D-ribosyl)imidazole-4-carboxamide + L-glutamine = D-erythro-1-(imidazol-4-yl)glycerol 3-phosphate + 5-amino-1-(5-phospho-beta-D-ribosyl)imidazole-4-carboxamide + L-glutamate + H(+)</text>
        <dbReference type="Rhea" id="RHEA:24793"/>
        <dbReference type="ChEBI" id="CHEBI:15378"/>
        <dbReference type="ChEBI" id="CHEBI:29985"/>
        <dbReference type="ChEBI" id="CHEBI:58278"/>
        <dbReference type="ChEBI" id="CHEBI:58359"/>
        <dbReference type="ChEBI" id="CHEBI:58475"/>
        <dbReference type="ChEBI" id="CHEBI:58525"/>
        <dbReference type="EC" id="4.3.2.10"/>
    </reaction>
</comment>
<comment type="pathway">
    <text evidence="1 10">Amino-acid biosynthesis; L-histidine biosynthesis; L-histidine from 5-phospho-alpha-D-ribose 1-diphosphate: step 5/9.</text>
</comment>
<evidence type="ECO:0000256" key="1">
    <source>
        <dbReference type="ARBA" id="ARBA00005091"/>
    </source>
</evidence>
<dbReference type="InterPro" id="IPR017926">
    <property type="entry name" value="GATASE"/>
</dbReference>
<feature type="active site" description="Nucleophile" evidence="10 11">
    <location>
        <position position="79"/>
    </location>
</feature>
<keyword evidence="14" id="KW-1185">Reference proteome</keyword>
<dbReference type="STRING" id="52560.SAMN04488082_12719"/>
<dbReference type="GO" id="GO:0005737">
    <property type="term" value="C:cytoplasm"/>
    <property type="evidence" value="ECO:0007669"/>
    <property type="project" value="UniProtKB-SubCell"/>
</dbReference>
<keyword evidence="6 10" id="KW-0368">Histidine biosynthesis</keyword>